<dbReference type="PROSITE" id="PS51103">
    <property type="entry name" value="PTS_EIIC_TYPE_1"/>
    <property type="match status" value="1"/>
</dbReference>
<dbReference type="AlphaFoldDB" id="A0AAJ5W225"/>
<dbReference type="SUPFAM" id="SSF55604">
    <property type="entry name" value="Glucose permease domain IIB"/>
    <property type="match status" value="1"/>
</dbReference>
<evidence type="ECO:0000256" key="7">
    <source>
        <dbReference type="ARBA" id="ARBA00022692"/>
    </source>
</evidence>
<keyword evidence="4" id="KW-0762">Sugar transport</keyword>
<feature type="domain" description="PTS EIIB type-1" evidence="14">
    <location>
        <begin position="8"/>
        <end position="90"/>
    </location>
</feature>
<dbReference type="Pfam" id="PF00367">
    <property type="entry name" value="PTS_EIIB"/>
    <property type="match status" value="1"/>
</dbReference>
<evidence type="ECO:0000256" key="3">
    <source>
        <dbReference type="ARBA" id="ARBA00022475"/>
    </source>
</evidence>
<dbReference type="GO" id="GO:0009401">
    <property type="term" value="P:phosphoenolpyruvate-dependent sugar phosphotransferase system"/>
    <property type="evidence" value="ECO:0007669"/>
    <property type="project" value="UniProtKB-KW"/>
</dbReference>
<evidence type="ECO:0000256" key="12">
    <source>
        <dbReference type="SAM" id="Phobius"/>
    </source>
</evidence>
<gene>
    <name evidence="16" type="ORF">P0Y48_11570</name>
</gene>
<feature type="transmembrane region" description="Helical" evidence="12">
    <location>
        <begin position="108"/>
        <end position="133"/>
    </location>
</feature>
<keyword evidence="8" id="KW-0418">Kinase</keyword>
<evidence type="ECO:0000256" key="6">
    <source>
        <dbReference type="ARBA" id="ARBA00022683"/>
    </source>
</evidence>
<dbReference type="InterPro" id="IPR018113">
    <property type="entry name" value="PTrfase_EIIB_Cys"/>
</dbReference>
<evidence type="ECO:0000256" key="2">
    <source>
        <dbReference type="ARBA" id="ARBA00022448"/>
    </source>
</evidence>
<protein>
    <submittedName>
        <fullName evidence="16">Glucose PTS transporter subunit IIA</fullName>
    </submittedName>
</protein>
<dbReference type="EMBL" id="CP119321">
    <property type="protein sequence ID" value="WEK13097.1"/>
    <property type="molecule type" value="Genomic_DNA"/>
</dbReference>
<feature type="transmembrane region" description="Helical" evidence="12">
    <location>
        <begin position="322"/>
        <end position="345"/>
    </location>
</feature>
<feature type="transmembrane region" description="Helical" evidence="12">
    <location>
        <begin position="386"/>
        <end position="408"/>
    </location>
</feature>
<evidence type="ECO:0000256" key="9">
    <source>
        <dbReference type="ARBA" id="ARBA00022989"/>
    </source>
</evidence>
<evidence type="ECO:0000313" key="17">
    <source>
        <dbReference type="Proteomes" id="UP001213972"/>
    </source>
</evidence>
<feature type="transmembrane region" description="Helical" evidence="12">
    <location>
        <begin position="420"/>
        <end position="442"/>
    </location>
</feature>
<keyword evidence="2" id="KW-0813">Transport</keyword>
<reference evidence="16" key="1">
    <citation type="submission" date="2023-03" db="EMBL/GenBank/DDBJ databases">
        <title>Andean soil-derived lignocellulolytic bacterial consortium as a source of novel taxa and putative plastic-active enzymes.</title>
        <authorList>
            <person name="Diaz-Garcia L."/>
            <person name="Chuvochina M."/>
            <person name="Feuerriegel G."/>
            <person name="Bunk B."/>
            <person name="Sproer C."/>
            <person name="Streit W.R."/>
            <person name="Rodriguez L.M."/>
            <person name="Overmann J."/>
            <person name="Jimenez D.J."/>
        </authorList>
    </citation>
    <scope>NUCLEOTIDE SEQUENCE</scope>
    <source>
        <strain evidence="16">MAG 4610</strain>
    </source>
</reference>
<dbReference type="PROSITE" id="PS01035">
    <property type="entry name" value="PTS_EIIB_TYPE_1_CYS"/>
    <property type="match status" value="1"/>
</dbReference>
<dbReference type="GO" id="GO:0008982">
    <property type="term" value="F:protein-N(PI)-phosphohistidine-sugar phosphotransferase activity"/>
    <property type="evidence" value="ECO:0007669"/>
    <property type="project" value="InterPro"/>
</dbReference>
<dbReference type="PROSITE" id="PS51093">
    <property type="entry name" value="PTS_EIIA_TYPE_1"/>
    <property type="match status" value="1"/>
</dbReference>
<dbReference type="Gene3D" id="3.30.1360.60">
    <property type="entry name" value="Glucose permease domain IIB"/>
    <property type="match status" value="1"/>
</dbReference>
<dbReference type="FunFam" id="2.70.70.10:FF:000001">
    <property type="entry name" value="PTS system glucose-specific IIA component"/>
    <property type="match status" value="1"/>
</dbReference>
<dbReference type="SUPFAM" id="SSF51261">
    <property type="entry name" value="Duplicated hybrid motif"/>
    <property type="match status" value="1"/>
</dbReference>
<evidence type="ECO:0000256" key="10">
    <source>
        <dbReference type="ARBA" id="ARBA00023136"/>
    </source>
</evidence>
<evidence type="ECO:0000256" key="8">
    <source>
        <dbReference type="ARBA" id="ARBA00022777"/>
    </source>
</evidence>
<dbReference type="PANTHER" id="PTHR30175:SF1">
    <property type="entry name" value="PTS SYSTEM ARBUTIN-, CELLOBIOSE-, AND SALICIN-SPECIFIC EIIBC COMPONENT-RELATED"/>
    <property type="match status" value="1"/>
</dbReference>
<keyword evidence="5" id="KW-0808">Transferase</keyword>
<feature type="transmembrane region" description="Helical" evidence="12">
    <location>
        <begin position="173"/>
        <end position="191"/>
    </location>
</feature>
<dbReference type="GO" id="GO:0005886">
    <property type="term" value="C:plasma membrane"/>
    <property type="evidence" value="ECO:0007669"/>
    <property type="project" value="UniProtKB-SubCell"/>
</dbReference>
<accession>A0AAJ5W225</accession>
<dbReference type="GO" id="GO:0016301">
    <property type="term" value="F:kinase activity"/>
    <property type="evidence" value="ECO:0007669"/>
    <property type="project" value="UniProtKB-KW"/>
</dbReference>
<dbReference type="NCBIfam" id="TIGR00830">
    <property type="entry name" value="PTBA"/>
    <property type="match status" value="1"/>
</dbReference>
<feature type="transmembrane region" description="Helical" evidence="12">
    <location>
        <begin position="252"/>
        <end position="275"/>
    </location>
</feature>
<evidence type="ECO:0000256" key="5">
    <source>
        <dbReference type="ARBA" id="ARBA00022679"/>
    </source>
</evidence>
<keyword evidence="9 12" id="KW-1133">Transmembrane helix</keyword>
<dbReference type="Gene3D" id="2.70.70.10">
    <property type="entry name" value="Glucose Permease (Domain IIA)"/>
    <property type="match status" value="1"/>
</dbReference>
<evidence type="ECO:0000256" key="4">
    <source>
        <dbReference type="ARBA" id="ARBA00022597"/>
    </source>
</evidence>
<dbReference type="InterPro" id="IPR013013">
    <property type="entry name" value="PTS_EIIC_1"/>
</dbReference>
<keyword evidence="3" id="KW-1003">Cell membrane</keyword>
<evidence type="ECO:0000256" key="1">
    <source>
        <dbReference type="ARBA" id="ARBA00004651"/>
    </source>
</evidence>
<dbReference type="PANTHER" id="PTHR30175">
    <property type="entry name" value="PHOSPHOTRANSFERASE SYSTEM TRANSPORT PROTEIN"/>
    <property type="match status" value="1"/>
</dbReference>
<evidence type="ECO:0000259" key="14">
    <source>
        <dbReference type="PROSITE" id="PS51098"/>
    </source>
</evidence>
<feature type="domain" description="PTS EIIA type-1" evidence="13">
    <location>
        <begin position="505"/>
        <end position="609"/>
    </location>
</feature>
<dbReference type="InterPro" id="IPR050558">
    <property type="entry name" value="PTS_Sugar-Specific_Components"/>
</dbReference>
<feature type="transmembrane region" description="Helical" evidence="12">
    <location>
        <begin position="357"/>
        <end position="379"/>
    </location>
</feature>
<feature type="active site" description="Phosphocysteine intermediate; for EIIB activity" evidence="11">
    <location>
        <position position="30"/>
    </location>
</feature>
<dbReference type="Pfam" id="PF00358">
    <property type="entry name" value="PTS_EIIA_1"/>
    <property type="match status" value="1"/>
</dbReference>
<dbReference type="InterPro" id="IPR036878">
    <property type="entry name" value="Glu_permease_IIB"/>
</dbReference>
<dbReference type="InterPro" id="IPR003352">
    <property type="entry name" value="PTS_EIIC"/>
</dbReference>
<dbReference type="Pfam" id="PF02378">
    <property type="entry name" value="PTS_EIIC"/>
    <property type="match status" value="1"/>
</dbReference>
<evidence type="ECO:0000313" key="16">
    <source>
        <dbReference type="EMBL" id="WEK13097.1"/>
    </source>
</evidence>
<dbReference type="InterPro" id="IPR011055">
    <property type="entry name" value="Dup_hybrid_motif"/>
</dbReference>
<evidence type="ECO:0000256" key="11">
    <source>
        <dbReference type="PROSITE-ProRule" id="PRU00421"/>
    </source>
</evidence>
<dbReference type="InterPro" id="IPR001996">
    <property type="entry name" value="PTS_IIB_1"/>
</dbReference>
<feature type="transmembrane region" description="Helical" evidence="12">
    <location>
        <begin position="211"/>
        <end position="231"/>
    </location>
</feature>
<sequence>MVTTDTDVNLARTIGGLVGGPENVASVHNCTTRLRFVVRDDSKVDFDRLNDTPGVLQAVRAGGQVQVVIGTHVDRVRDRLVGLPGWGRLDDSAAAGGKRRPMDAVFDFLGATFQPLIPAITGAALVQVLALLLTQFNVLPADSPTAAVLTATGNAVFFFLPVFVGFTASRKLGANPFVGASIAAALLHPAFTAIGEQGSVSQAFGLPLFVYSYASSMFPALLMALALAGLDRLLKRVLPRALQQVFVPTLELLLLVPLTALVFGPVGVVVGQGIGEGLSWLSTSAPLVFYVVVAALWIFLVAMGIHWALISIALVELASGSSVIIGAAFGYQYAIFGVALGMLIRTARDRNRKLRDTATAATISVGIGGITEPTLYGLVLPYRRVLVIQMISAAASGLVLGLFGVYGIGFSPAPLLALPLLEPVVGAVIALIVGLAVPIVLLQVWGYQKKGAEAETDDGDAVASPSSTGTSAGFRGLVDGAARTATVAVRSPLAGTVVPLGQTPDPIFSGGLIGPGVAIEPTSGRVVAPVDGTVVAAPATGHAVGVRTDDGVELLIHVGIDTVRLDGRHFTTRVAQGQRVSAGDLLVEFDADAIAAAGYSLVTPVVVTNLGGDQRVDLHADGPVAEGEPLFTIHPTG</sequence>
<dbReference type="PROSITE" id="PS51098">
    <property type="entry name" value="PTS_EIIB_TYPE_1"/>
    <property type="match status" value="1"/>
</dbReference>
<evidence type="ECO:0000259" key="13">
    <source>
        <dbReference type="PROSITE" id="PS51093"/>
    </source>
</evidence>
<feature type="transmembrane region" description="Helical" evidence="12">
    <location>
        <begin position="145"/>
        <end position="166"/>
    </location>
</feature>
<keyword evidence="10 12" id="KW-0472">Membrane</keyword>
<name>A0AAJ5W225_9MICO</name>
<keyword evidence="6" id="KW-0598">Phosphotransferase system</keyword>
<dbReference type="InterPro" id="IPR001127">
    <property type="entry name" value="PTS_EIIA_1_perm"/>
</dbReference>
<organism evidence="16 17">
    <name type="scientific">Candidatus Microbacterium phytovorans</name>
    <dbReference type="NCBI Taxonomy" id="3121374"/>
    <lineage>
        <taxon>Bacteria</taxon>
        <taxon>Bacillati</taxon>
        <taxon>Actinomycetota</taxon>
        <taxon>Actinomycetes</taxon>
        <taxon>Micrococcales</taxon>
        <taxon>Microbacteriaceae</taxon>
        <taxon>Microbacterium</taxon>
    </lineage>
</organism>
<evidence type="ECO:0000259" key="15">
    <source>
        <dbReference type="PROSITE" id="PS51103"/>
    </source>
</evidence>
<dbReference type="PROSITE" id="PS00371">
    <property type="entry name" value="PTS_EIIA_TYPE_1_HIS"/>
    <property type="match status" value="1"/>
</dbReference>
<dbReference type="CDD" id="cd00212">
    <property type="entry name" value="PTS_IIB_glc"/>
    <property type="match status" value="1"/>
</dbReference>
<feature type="domain" description="PTS EIIC type-1" evidence="15">
    <location>
        <begin position="107"/>
        <end position="461"/>
    </location>
</feature>
<keyword evidence="7 12" id="KW-0812">Transmembrane</keyword>
<proteinExistence type="predicted"/>
<dbReference type="Proteomes" id="UP001213972">
    <property type="component" value="Chromosome"/>
</dbReference>
<feature type="transmembrane region" description="Helical" evidence="12">
    <location>
        <begin position="287"/>
        <end position="310"/>
    </location>
</feature>
<comment type="subcellular location">
    <subcellularLocation>
        <location evidence="1">Cell membrane</location>
        <topology evidence="1">Multi-pass membrane protein</topology>
    </subcellularLocation>
</comment>